<feature type="region of interest" description="Disordered" evidence="2">
    <location>
        <begin position="1"/>
        <end position="90"/>
    </location>
</feature>
<dbReference type="Proteomes" id="UP000028545">
    <property type="component" value="Unassembled WGS sequence"/>
</dbReference>
<feature type="compositionally biased region" description="Polar residues" evidence="2">
    <location>
        <begin position="79"/>
        <end position="90"/>
    </location>
</feature>
<keyword evidence="1" id="KW-0175">Coiled coil</keyword>
<organism evidence="4 5">
    <name type="scientific">Pseudallescheria apiosperma</name>
    <name type="common">Scedosporium apiospermum</name>
    <dbReference type="NCBI Taxonomy" id="563466"/>
    <lineage>
        <taxon>Eukaryota</taxon>
        <taxon>Fungi</taxon>
        <taxon>Dikarya</taxon>
        <taxon>Ascomycota</taxon>
        <taxon>Pezizomycotina</taxon>
        <taxon>Sordariomycetes</taxon>
        <taxon>Hypocreomycetidae</taxon>
        <taxon>Microascales</taxon>
        <taxon>Microascaceae</taxon>
        <taxon>Scedosporium</taxon>
    </lineage>
</organism>
<feature type="compositionally biased region" description="Polar residues" evidence="2">
    <location>
        <begin position="981"/>
        <end position="1009"/>
    </location>
</feature>
<dbReference type="VEuPathDB" id="FungiDB:SAPIO_CDS8342"/>
<name>A0A084FZE9_PSEDA</name>
<dbReference type="SUPFAM" id="SSF48350">
    <property type="entry name" value="GTPase activation domain, GAP"/>
    <property type="match status" value="1"/>
</dbReference>
<feature type="compositionally biased region" description="Low complexity" evidence="2">
    <location>
        <begin position="1152"/>
        <end position="1168"/>
    </location>
</feature>
<feature type="region of interest" description="Disordered" evidence="2">
    <location>
        <begin position="778"/>
        <end position="840"/>
    </location>
</feature>
<feature type="compositionally biased region" description="Low complexity" evidence="2">
    <location>
        <begin position="567"/>
        <end position="583"/>
    </location>
</feature>
<dbReference type="RefSeq" id="XP_016640260.1">
    <property type="nucleotide sequence ID" value="XM_016789997.1"/>
</dbReference>
<dbReference type="OrthoDB" id="9994905at2759"/>
<evidence type="ECO:0000256" key="1">
    <source>
        <dbReference type="SAM" id="Coils"/>
    </source>
</evidence>
<dbReference type="Pfam" id="PF00620">
    <property type="entry name" value="RhoGAP"/>
    <property type="match status" value="1"/>
</dbReference>
<evidence type="ECO:0000313" key="5">
    <source>
        <dbReference type="Proteomes" id="UP000028545"/>
    </source>
</evidence>
<dbReference type="GeneID" id="27727414"/>
<reference evidence="4 5" key="1">
    <citation type="journal article" date="2014" name="Genome Announc.">
        <title>Draft genome sequence of the pathogenic fungus Scedosporium apiospermum.</title>
        <authorList>
            <person name="Vandeputte P."/>
            <person name="Ghamrawi S."/>
            <person name="Rechenmann M."/>
            <person name="Iltis A."/>
            <person name="Giraud S."/>
            <person name="Fleury M."/>
            <person name="Thornton C."/>
            <person name="Delhaes L."/>
            <person name="Meyer W."/>
            <person name="Papon N."/>
            <person name="Bouchara J.P."/>
        </authorList>
    </citation>
    <scope>NUCLEOTIDE SEQUENCE [LARGE SCALE GENOMIC DNA]</scope>
    <source>
        <strain evidence="4 5">IHEM 14462</strain>
    </source>
</reference>
<dbReference type="InterPro" id="IPR000198">
    <property type="entry name" value="RhoGAP_dom"/>
</dbReference>
<gene>
    <name evidence="4" type="ORF">SAPIO_CDS8342</name>
</gene>
<dbReference type="HOGENOM" id="CLU_268440_0_0_1"/>
<dbReference type="SMART" id="SM00324">
    <property type="entry name" value="RhoGAP"/>
    <property type="match status" value="1"/>
</dbReference>
<feature type="compositionally biased region" description="Polar residues" evidence="2">
    <location>
        <begin position="595"/>
        <end position="621"/>
    </location>
</feature>
<dbReference type="PROSITE" id="PS50238">
    <property type="entry name" value="RHOGAP"/>
    <property type="match status" value="1"/>
</dbReference>
<feature type="region of interest" description="Disordered" evidence="2">
    <location>
        <begin position="969"/>
        <end position="1025"/>
    </location>
</feature>
<dbReference type="AlphaFoldDB" id="A0A084FZE9"/>
<feature type="compositionally biased region" description="Basic and acidic residues" evidence="2">
    <location>
        <begin position="1203"/>
        <end position="1223"/>
    </location>
</feature>
<dbReference type="InterPro" id="IPR008936">
    <property type="entry name" value="Rho_GTPase_activation_prot"/>
</dbReference>
<accession>A0A084FZE9</accession>
<dbReference type="CDD" id="cd00159">
    <property type="entry name" value="RhoGAP"/>
    <property type="match status" value="1"/>
</dbReference>
<sequence length="1223" mass="133394">MAPSQARPTKAHDGLSTIVQQDFRKMPAPTEDSDRPPDPPVHRDFSMISPRNPCHPEHKASPLKQKKHAPGKDAGNKSAPRTSATWATSSVDLRSSLEEDEYGVRVLPVGEFPSSQVRPRASIHSGGPASHPYPTQAPSVTQNPQSRGWLTRFFRTVSGYSRTDDGNAKIRHRRSVSDIALNLVHSKRDSPRNVELHELIRLTGKSLLRLPEGHAPEDLIVPTCIRATSQYLIQNAVHVKGVFRIPGSLRVVNALYSYYCYADKDGDRISGTIRSVNLPGHIRFTVHDVASTFKKFLSVLPGGILGSLAVFDAFVAIHSQLRGDREAGRLKHRNVRARMIALVIGTVQSHLRRELICAVFGLLSYLGRSAETATSQDENGNTLPKPDLMGFSALGIVIGPLLVGDLLSSYSTKLANSSSGLVLSPATPPLSKREKLRKNAEMRNQPQPLTVDKVWVANEVATMIITNWQEAVEHIAMLDALRPAPKTRKPKQVTGSTGNHLCPSMSDPMIVKPPTALCSHDSARYSDSPEPGTPTPTPRLRLAQPGDGESGNSRTLKVKRLRPRQATPSSLPTPTVSTPIVVSRNIASVPKPHHSSTFSSGKENGGPYQSPTTRSQIQPSSIRPVPQSHPEPFSCIKEPARMDDVNPIGGSWGRRPRTDRRRMTGDIYEFDDASSSSSNRDKLTRQIPQEKGSSRVLREPDQERPAWYPPLGNSNGHGEIMKTPPKTPREGDSGRKHQRLAYEGAEDSDNFRGTIQAQSSTPNYSLRMDQARAYSTCGSTVPSRLNESHGNETDEYGYSAQSTEEEPGAMDYMERFGSQSSEPPERPIEGRTSSPGKSKNLVRTMAQMFEKASQSYSPSQIKTRDSWQDLVASGYATGPTMESRLLESSSIYSTRSSVIDTSMSGLSRKPARRGRKSTSDGSAWKSADSFSGSFVDDGALEYDPSMNEHLCRSSGCCSPLEEDILGSGLPSQWGVSKEDVYSQSPGTGSKVSLNQATPRPCGNGQSSGHAAQHSLLGEDEETPRVSRPLPLLSAEEKDPISTVHSYKHGNSDHAQLRDVQEKLVEATRERDVWRKRAEEAERKLGFYEASTGKAPYSMSPEIPRACAISGAPATPVMERRGWRRTSNASESAMRNLHSVCVPGAGVVPAGTGSRLSSRSFSGSRAGSGVADARRNLTPSSNGSGARDTSMGVMDIWMAAQQLLEKEGGEERENEKGDVDQHEH</sequence>
<feature type="compositionally biased region" description="Basic and acidic residues" evidence="2">
    <location>
        <begin position="32"/>
        <end position="45"/>
    </location>
</feature>
<feature type="region of interest" description="Disordered" evidence="2">
    <location>
        <begin position="486"/>
        <end position="756"/>
    </location>
</feature>
<comment type="caution">
    <text evidence="4">The sequence shown here is derived from an EMBL/GenBank/DDBJ whole genome shotgun (WGS) entry which is preliminary data.</text>
</comment>
<feature type="region of interest" description="Disordered" evidence="2">
    <location>
        <begin position="902"/>
        <end position="927"/>
    </location>
</feature>
<protein>
    <recommendedName>
        <fullName evidence="3">Rho-GAP domain-containing protein</fullName>
    </recommendedName>
</protein>
<dbReference type="KEGG" id="sapo:SAPIO_CDS8342"/>
<dbReference type="EMBL" id="JOWA01000121">
    <property type="protein sequence ID" value="KEZ40461.1"/>
    <property type="molecule type" value="Genomic_DNA"/>
</dbReference>
<feature type="coiled-coil region" evidence="1">
    <location>
        <begin position="1056"/>
        <end position="1083"/>
    </location>
</feature>
<keyword evidence="5" id="KW-1185">Reference proteome</keyword>
<evidence type="ECO:0000259" key="3">
    <source>
        <dbReference type="PROSITE" id="PS50238"/>
    </source>
</evidence>
<evidence type="ECO:0000256" key="2">
    <source>
        <dbReference type="SAM" id="MobiDB-lite"/>
    </source>
</evidence>
<feature type="compositionally biased region" description="Basic and acidic residues" evidence="2">
    <location>
        <begin position="692"/>
        <end position="704"/>
    </location>
</feature>
<dbReference type="Gene3D" id="1.10.555.10">
    <property type="entry name" value="Rho GTPase activation protein"/>
    <property type="match status" value="1"/>
</dbReference>
<feature type="region of interest" description="Disordered" evidence="2">
    <location>
        <begin position="1152"/>
        <end position="1223"/>
    </location>
</feature>
<feature type="region of interest" description="Disordered" evidence="2">
    <location>
        <begin position="115"/>
        <end position="144"/>
    </location>
</feature>
<dbReference type="GO" id="GO:0007165">
    <property type="term" value="P:signal transduction"/>
    <property type="evidence" value="ECO:0007669"/>
    <property type="project" value="InterPro"/>
</dbReference>
<feature type="domain" description="Rho-GAP" evidence="3">
    <location>
        <begin position="194"/>
        <end position="430"/>
    </location>
</feature>
<proteinExistence type="predicted"/>
<evidence type="ECO:0000313" key="4">
    <source>
        <dbReference type="EMBL" id="KEZ40461.1"/>
    </source>
</evidence>